<feature type="non-terminal residue" evidence="1">
    <location>
        <position position="1"/>
    </location>
</feature>
<reference evidence="1" key="1">
    <citation type="submission" date="2018-05" db="EMBL/GenBank/DDBJ databases">
        <title>Draft genome of Mucuna pruriens seed.</title>
        <authorList>
            <person name="Nnadi N.E."/>
            <person name="Vos R."/>
            <person name="Hasami M.H."/>
            <person name="Devisetty U.K."/>
            <person name="Aguiy J.C."/>
        </authorList>
    </citation>
    <scope>NUCLEOTIDE SEQUENCE [LARGE SCALE GENOMIC DNA]</scope>
    <source>
        <strain evidence="1">JCA_2017</strain>
    </source>
</reference>
<evidence type="ECO:0000313" key="1">
    <source>
        <dbReference type="EMBL" id="RDX76992.1"/>
    </source>
</evidence>
<dbReference type="EMBL" id="QJKJ01009319">
    <property type="protein sequence ID" value="RDX76992.1"/>
    <property type="molecule type" value="Genomic_DNA"/>
</dbReference>
<accession>A0A371FF96</accession>
<protein>
    <submittedName>
        <fullName evidence="1">Uncharacterized protein</fullName>
    </submittedName>
</protein>
<sequence length="94" mass="11276">MEGKPTVYTSLKVERAQILRDVYHTRLLDIPQPTDRKIDPNRDKWCEFHKSLRHEIEDCLSWQYTKQEPPNARILPLPLLIKITKGRNHTRMTR</sequence>
<name>A0A371FF96_MUCPR</name>
<proteinExistence type="predicted"/>
<organism evidence="1 2">
    <name type="scientific">Mucuna pruriens</name>
    <name type="common">Velvet bean</name>
    <name type="synonym">Dolichos pruriens</name>
    <dbReference type="NCBI Taxonomy" id="157652"/>
    <lineage>
        <taxon>Eukaryota</taxon>
        <taxon>Viridiplantae</taxon>
        <taxon>Streptophyta</taxon>
        <taxon>Embryophyta</taxon>
        <taxon>Tracheophyta</taxon>
        <taxon>Spermatophyta</taxon>
        <taxon>Magnoliopsida</taxon>
        <taxon>eudicotyledons</taxon>
        <taxon>Gunneridae</taxon>
        <taxon>Pentapetalae</taxon>
        <taxon>rosids</taxon>
        <taxon>fabids</taxon>
        <taxon>Fabales</taxon>
        <taxon>Fabaceae</taxon>
        <taxon>Papilionoideae</taxon>
        <taxon>50 kb inversion clade</taxon>
        <taxon>NPAAA clade</taxon>
        <taxon>indigoferoid/millettioid clade</taxon>
        <taxon>Phaseoleae</taxon>
        <taxon>Mucuna</taxon>
    </lineage>
</organism>
<evidence type="ECO:0000313" key="2">
    <source>
        <dbReference type="Proteomes" id="UP000257109"/>
    </source>
</evidence>
<comment type="caution">
    <text evidence="1">The sequence shown here is derived from an EMBL/GenBank/DDBJ whole genome shotgun (WGS) entry which is preliminary data.</text>
</comment>
<dbReference type="AlphaFoldDB" id="A0A371FF96"/>
<dbReference type="OrthoDB" id="1740536at2759"/>
<dbReference type="Proteomes" id="UP000257109">
    <property type="component" value="Unassembled WGS sequence"/>
</dbReference>
<keyword evidence="2" id="KW-1185">Reference proteome</keyword>
<gene>
    <name evidence="1" type="ORF">CR513_42954</name>
</gene>